<keyword evidence="7" id="KW-0442">Lipid degradation</keyword>
<dbReference type="Proteomes" id="UP000315295">
    <property type="component" value="Unassembled WGS sequence"/>
</dbReference>
<gene>
    <name evidence="10" type="ORF">C1H46_044290</name>
</gene>
<comment type="subcellular location">
    <subcellularLocation>
        <location evidence="1">Plastid</location>
        <location evidence="1">Chloroplast</location>
    </subcellularLocation>
</comment>
<evidence type="ECO:0000256" key="8">
    <source>
        <dbReference type="ARBA" id="ARBA00023098"/>
    </source>
</evidence>
<dbReference type="GO" id="GO:0009507">
    <property type="term" value="C:chloroplast"/>
    <property type="evidence" value="ECO:0007669"/>
    <property type="project" value="UniProtKB-SubCell"/>
</dbReference>
<keyword evidence="3" id="KW-0150">Chloroplast</keyword>
<keyword evidence="11" id="KW-1185">Reference proteome</keyword>
<dbReference type="STRING" id="106549.A0A540K7I0"/>
<evidence type="ECO:0000256" key="5">
    <source>
        <dbReference type="ARBA" id="ARBA00022801"/>
    </source>
</evidence>
<sequence length="351" mass="39279">MKLSIRPFSHKATLTSRTLTQVPTLNPNHMTLTHNLPNWQQLLNPVDISSLALTPVTPITTNPTTAKQPVRKSWMDYQGFNNWENLLDPLDDNLRGEIIRYGQFVDAAYKAFEFDPDSNFYATCKYSKASLRREVVIAFRGPAMCLEWLKNLGATLTQLPSSPNNLGTDLIPSLQQMLRQEIGRLLQSYGNEPLSITFTGHSLGAALATLAAYDIKTTFNRSPLVTVFSFAGPRVGNSSFRRNLDEKGPKVLRIVNSDDVITKVPGFVVDDSELACDSGFRKAVEFQNWIHQKVEDTQLSYAEVGKELRLSSKDSPYLMGTNVSTCHELSTYLHLVDNFQSSKCPFKATAH</sequence>
<name>A0A540K7I0_MALBA</name>
<dbReference type="AlphaFoldDB" id="A0A540K7I0"/>
<comment type="similarity">
    <text evidence="2">Belongs to the AB hydrolase superfamily. Lipase family.</text>
</comment>
<dbReference type="InterPro" id="IPR029058">
    <property type="entry name" value="AB_hydrolase_fold"/>
</dbReference>
<keyword evidence="5" id="KW-0378">Hydrolase</keyword>
<keyword evidence="8" id="KW-0443">Lipid metabolism</keyword>
<dbReference type="PANTHER" id="PTHR31403:SF54">
    <property type="entry name" value="PHOSPHOLIPASE A(1) DAD1, CHLOROPLASTIC"/>
    <property type="match status" value="1"/>
</dbReference>
<dbReference type="Pfam" id="PF01764">
    <property type="entry name" value="Lipase_3"/>
    <property type="match status" value="1"/>
</dbReference>
<protein>
    <recommendedName>
        <fullName evidence="9">Fungal lipase-type domain-containing protein</fullName>
    </recommendedName>
</protein>
<evidence type="ECO:0000256" key="6">
    <source>
        <dbReference type="ARBA" id="ARBA00022946"/>
    </source>
</evidence>
<proteinExistence type="inferred from homology"/>
<dbReference type="GO" id="GO:0047714">
    <property type="term" value="F:galactolipase activity"/>
    <property type="evidence" value="ECO:0007669"/>
    <property type="project" value="UniProtKB-ARBA"/>
</dbReference>
<dbReference type="Gene3D" id="3.40.50.1820">
    <property type="entry name" value="alpha/beta hydrolase"/>
    <property type="match status" value="1"/>
</dbReference>
<evidence type="ECO:0000256" key="1">
    <source>
        <dbReference type="ARBA" id="ARBA00004229"/>
    </source>
</evidence>
<comment type="caution">
    <text evidence="10">The sequence shown here is derived from an EMBL/GenBank/DDBJ whole genome shotgun (WGS) entry which is preliminary data.</text>
</comment>
<dbReference type="GO" id="GO:0008970">
    <property type="term" value="F:phospholipase A1 activity"/>
    <property type="evidence" value="ECO:0007669"/>
    <property type="project" value="UniProtKB-ARBA"/>
</dbReference>
<evidence type="ECO:0000256" key="4">
    <source>
        <dbReference type="ARBA" id="ARBA00022640"/>
    </source>
</evidence>
<reference evidence="10 11" key="1">
    <citation type="journal article" date="2019" name="G3 (Bethesda)">
        <title>Sequencing of a Wild Apple (Malus baccata) Genome Unravels the Differences Between Cultivated and Wild Apple Species Regarding Disease Resistance and Cold Tolerance.</title>
        <authorList>
            <person name="Chen X."/>
        </authorList>
    </citation>
    <scope>NUCLEOTIDE SEQUENCE [LARGE SCALE GENOMIC DNA]</scope>
    <source>
        <strain evidence="11">cv. Shandingzi</strain>
        <tissue evidence="10">Leaves</tissue>
    </source>
</reference>
<dbReference type="SUPFAM" id="SSF53474">
    <property type="entry name" value="alpha/beta-Hydrolases"/>
    <property type="match status" value="1"/>
</dbReference>
<dbReference type="CDD" id="cd00519">
    <property type="entry name" value="Lipase_3"/>
    <property type="match status" value="1"/>
</dbReference>
<evidence type="ECO:0000313" key="11">
    <source>
        <dbReference type="Proteomes" id="UP000315295"/>
    </source>
</evidence>
<feature type="domain" description="Fungal lipase-type" evidence="9">
    <location>
        <begin position="136"/>
        <end position="267"/>
    </location>
</feature>
<evidence type="ECO:0000256" key="2">
    <source>
        <dbReference type="ARBA" id="ARBA00010701"/>
    </source>
</evidence>
<organism evidence="10 11">
    <name type="scientific">Malus baccata</name>
    <name type="common">Siberian crab apple</name>
    <name type="synonym">Pyrus baccata</name>
    <dbReference type="NCBI Taxonomy" id="106549"/>
    <lineage>
        <taxon>Eukaryota</taxon>
        <taxon>Viridiplantae</taxon>
        <taxon>Streptophyta</taxon>
        <taxon>Embryophyta</taxon>
        <taxon>Tracheophyta</taxon>
        <taxon>Spermatophyta</taxon>
        <taxon>Magnoliopsida</taxon>
        <taxon>eudicotyledons</taxon>
        <taxon>Gunneridae</taxon>
        <taxon>Pentapetalae</taxon>
        <taxon>rosids</taxon>
        <taxon>fabids</taxon>
        <taxon>Rosales</taxon>
        <taxon>Rosaceae</taxon>
        <taxon>Amygdaloideae</taxon>
        <taxon>Maleae</taxon>
        <taxon>Malus</taxon>
    </lineage>
</organism>
<evidence type="ECO:0000256" key="3">
    <source>
        <dbReference type="ARBA" id="ARBA00022528"/>
    </source>
</evidence>
<evidence type="ECO:0000259" key="9">
    <source>
        <dbReference type="Pfam" id="PF01764"/>
    </source>
</evidence>
<dbReference type="GO" id="GO:0016042">
    <property type="term" value="P:lipid catabolic process"/>
    <property type="evidence" value="ECO:0007669"/>
    <property type="project" value="UniProtKB-KW"/>
</dbReference>
<evidence type="ECO:0000256" key="7">
    <source>
        <dbReference type="ARBA" id="ARBA00022963"/>
    </source>
</evidence>
<dbReference type="PANTHER" id="PTHR31403">
    <property type="entry name" value="PHOSPHOLIPASE A1-IBETA2, CHLOROPLASTIC"/>
    <property type="match status" value="1"/>
</dbReference>
<keyword evidence="6" id="KW-0809">Transit peptide</keyword>
<dbReference type="EMBL" id="VIEB01001939">
    <property type="protein sequence ID" value="TQD70176.1"/>
    <property type="molecule type" value="Genomic_DNA"/>
</dbReference>
<evidence type="ECO:0000313" key="10">
    <source>
        <dbReference type="EMBL" id="TQD70176.1"/>
    </source>
</evidence>
<keyword evidence="4" id="KW-0934">Plastid</keyword>
<dbReference type="InterPro" id="IPR002921">
    <property type="entry name" value="Fungal_lipase-type"/>
</dbReference>
<accession>A0A540K7I0</accession>